<keyword evidence="3" id="KW-1185">Reference proteome</keyword>
<evidence type="ECO:0000313" key="3">
    <source>
        <dbReference type="Proteomes" id="UP000237105"/>
    </source>
</evidence>
<reference evidence="3" key="1">
    <citation type="submission" date="2016-06" db="EMBL/GenBank/DDBJ databases">
        <title>Parallel loss of symbiosis genes in relatives of nitrogen-fixing non-legume Parasponia.</title>
        <authorList>
            <person name="Van Velzen R."/>
            <person name="Holmer R."/>
            <person name="Bu F."/>
            <person name="Rutten L."/>
            <person name="Van Zeijl A."/>
            <person name="Liu W."/>
            <person name="Santuari L."/>
            <person name="Cao Q."/>
            <person name="Sharma T."/>
            <person name="Shen D."/>
            <person name="Roswanjaya Y."/>
            <person name="Wardhani T."/>
            <person name="Kalhor M.S."/>
            <person name="Jansen J."/>
            <person name="Van den Hoogen J."/>
            <person name="Gungor B."/>
            <person name="Hartog M."/>
            <person name="Hontelez J."/>
            <person name="Verver J."/>
            <person name="Yang W.-C."/>
            <person name="Schijlen E."/>
            <person name="Repin R."/>
            <person name="Schilthuizen M."/>
            <person name="Schranz E."/>
            <person name="Heidstra R."/>
            <person name="Miyata K."/>
            <person name="Fedorova E."/>
            <person name="Kohlen W."/>
            <person name="Bisseling T."/>
            <person name="Smit S."/>
            <person name="Geurts R."/>
        </authorList>
    </citation>
    <scope>NUCLEOTIDE SEQUENCE [LARGE SCALE GENOMIC DNA]</scope>
    <source>
        <strain evidence="3">cv. WU1-14</strain>
    </source>
</reference>
<evidence type="ECO:0000313" key="2">
    <source>
        <dbReference type="EMBL" id="PON34973.1"/>
    </source>
</evidence>
<accession>A0A2P5AEK5</accession>
<proteinExistence type="predicted"/>
<gene>
    <name evidence="2" type="ORF">PanWU01x14_339840</name>
</gene>
<feature type="compositionally biased region" description="Basic and acidic residues" evidence="1">
    <location>
        <begin position="1"/>
        <end position="12"/>
    </location>
</feature>
<dbReference type="EMBL" id="JXTB01000634">
    <property type="protein sequence ID" value="PON34973.1"/>
    <property type="molecule type" value="Genomic_DNA"/>
</dbReference>
<sequence>MAKTRSIEDKKSSPKAQATTSASRKKASSKSPAKNPVIEPKNLVERMVDLEGKTALEAS</sequence>
<protein>
    <submittedName>
        <fullName evidence="2">Uncharacterized protein</fullName>
    </submittedName>
</protein>
<dbReference type="AlphaFoldDB" id="A0A2P5AEK5"/>
<organism evidence="2 3">
    <name type="scientific">Parasponia andersonii</name>
    <name type="common">Sponia andersonii</name>
    <dbReference type="NCBI Taxonomy" id="3476"/>
    <lineage>
        <taxon>Eukaryota</taxon>
        <taxon>Viridiplantae</taxon>
        <taxon>Streptophyta</taxon>
        <taxon>Embryophyta</taxon>
        <taxon>Tracheophyta</taxon>
        <taxon>Spermatophyta</taxon>
        <taxon>Magnoliopsida</taxon>
        <taxon>eudicotyledons</taxon>
        <taxon>Gunneridae</taxon>
        <taxon>Pentapetalae</taxon>
        <taxon>rosids</taxon>
        <taxon>fabids</taxon>
        <taxon>Rosales</taxon>
        <taxon>Cannabaceae</taxon>
        <taxon>Parasponia</taxon>
    </lineage>
</organism>
<name>A0A2P5AEK5_PARAD</name>
<evidence type="ECO:0000256" key="1">
    <source>
        <dbReference type="SAM" id="MobiDB-lite"/>
    </source>
</evidence>
<comment type="caution">
    <text evidence="2">The sequence shown here is derived from an EMBL/GenBank/DDBJ whole genome shotgun (WGS) entry which is preliminary data.</text>
</comment>
<feature type="non-terminal residue" evidence="2">
    <location>
        <position position="59"/>
    </location>
</feature>
<feature type="region of interest" description="Disordered" evidence="1">
    <location>
        <begin position="1"/>
        <end position="45"/>
    </location>
</feature>
<dbReference type="Proteomes" id="UP000237105">
    <property type="component" value="Unassembled WGS sequence"/>
</dbReference>